<evidence type="ECO:0000313" key="4">
    <source>
        <dbReference type="Proteomes" id="UP001262410"/>
    </source>
</evidence>
<feature type="chain" id="PRO_5046706888" evidence="1">
    <location>
        <begin position="23"/>
        <end position="184"/>
    </location>
</feature>
<evidence type="ECO:0000256" key="1">
    <source>
        <dbReference type="SAM" id="SignalP"/>
    </source>
</evidence>
<dbReference type="EMBL" id="JAVDPW010000006">
    <property type="protein sequence ID" value="MDR6291049.1"/>
    <property type="molecule type" value="Genomic_DNA"/>
</dbReference>
<name>A0ABU1JTZ9_9PROT</name>
<sequence>MLRRMAAAAGLLLALALQPARADPVAVPALATRVTDQTGTLTAEQSRMIETKLAWVERRTGAQIAVLIVPTTGTDSIEAYALRVFSSWGLGRKNINDGVLLLVAKTDRRMRIEVGTGLGTAIPDATAVRIIQDDMVPAFRAGDFARGITAAIASLVPLIARDGLPKPEKASQATPMPPALADAA</sequence>
<dbReference type="InterPro" id="IPR007621">
    <property type="entry name" value="TPM_dom"/>
</dbReference>
<gene>
    <name evidence="3" type="ORF">E9232_003575</name>
</gene>
<evidence type="ECO:0000313" key="3">
    <source>
        <dbReference type="EMBL" id="MDR6291049.1"/>
    </source>
</evidence>
<comment type="caution">
    <text evidence="3">The sequence shown here is derived from an EMBL/GenBank/DDBJ whole genome shotgun (WGS) entry which is preliminary data.</text>
</comment>
<dbReference type="Pfam" id="PF04536">
    <property type="entry name" value="TPM_phosphatase"/>
    <property type="match status" value="1"/>
</dbReference>
<feature type="signal peptide" evidence="1">
    <location>
        <begin position="1"/>
        <end position="22"/>
    </location>
</feature>
<keyword evidence="4" id="KW-1185">Reference proteome</keyword>
<dbReference type="Gene3D" id="3.10.310.50">
    <property type="match status" value="1"/>
</dbReference>
<evidence type="ECO:0000259" key="2">
    <source>
        <dbReference type="Pfam" id="PF04536"/>
    </source>
</evidence>
<dbReference type="PANTHER" id="PTHR30373">
    <property type="entry name" value="UPF0603 PROTEIN YGCG"/>
    <property type="match status" value="1"/>
</dbReference>
<protein>
    <submittedName>
        <fullName evidence="3">Membrane protein YgcG</fullName>
    </submittedName>
</protein>
<keyword evidence="1" id="KW-0732">Signal</keyword>
<organism evidence="3 4">
    <name type="scientific">Inquilinus ginsengisoli</name>
    <dbReference type="NCBI Taxonomy" id="363840"/>
    <lineage>
        <taxon>Bacteria</taxon>
        <taxon>Pseudomonadati</taxon>
        <taxon>Pseudomonadota</taxon>
        <taxon>Alphaproteobacteria</taxon>
        <taxon>Rhodospirillales</taxon>
        <taxon>Rhodospirillaceae</taxon>
        <taxon>Inquilinus</taxon>
    </lineage>
</organism>
<proteinExistence type="predicted"/>
<dbReference type="PANTHER" id="PTHR30373:SF2">
    <property type="entry name" value="UPF0603 PROTEIN YGCG"/>
    <property type="match status" value="1"/>
</dbReference>
<dbReference type="RefSeq" id="WP_309795971.1">
    <property type="nucleotide sequence ID" value="NZ_JAVDPW010000006.1"/>
</dbReference>
<dbReference type="Proteomes" id="UP001262410">
    <property type="component" value="Unassembled WGS sequence"/>
</dbReference>
<reference evidence="3 4" key="1">
    <citation type="submission" date="2023-07" db="EMBL/GenBank/DDBJ databases">
        <title>Sorghum-associated microbial communities from plants grown in Nebraska, USA.</title>
        <authorList>
            <person name="Schachtman D."/>
        </authorList>
    </citation>
    <scope>NUCLEOTIDE SEQUENCE [LARGE SCALE GENOMIC DNA]</scope>
    <source>
        <strain evidence="3 4">584</strain>
    </source>
</reference>
<accession>A0ABU1JTZ9</accession>
<feature type="domain" description="TPM" evidence="2">
    <location>
        <begin position="34"/>
        <end position="155"/>
    </location>
</feature>